<sequence length="80" mass="9163">MEFLMVMLIFPVLSFIFGIIGQILTRKIYIPVCISFLGWLMATFLVFNETFLIWVFIYSVLTLLGSGLAGFLKKKDTKGF</sequence>
<organism evidence="2 3">
    <name type="scientific">Geosporobacter subterraneus DSM 17957</name>
    <dbReference type="NCBI Taxonomy" id="1121919"/>
    <lineage>
        <taxon>Bacteria</taxon>
        <taxon>Bacillati</taxon>
        <taxon>Bacillota</taxon>
        <taxon>Clostridia</taxon>
        <taxon>Peptostreptococcales</taxon>
        <taxon>Thermotaleaceae</taxon>
        <taxon>Geosporobacter</taxon>
    </lineage>
</organism>
<dbReference type="EMBL" id="FQZV01000036">
    <property type="protein sequence ID" value="SHJ69365.1"/>
    <property type="molecule type" value="Genomic_DNA"/>
</dbReference>
<keyword evidence="1" id="KW-0472">Membrane</keyword>
<feature type="transmembrane region" description="Helical" evidence="1">
    <location>
        <begin position="53"/>
        <end position="72"/>
    </location>
</feature>
<dbReference type="OrthoDB" id="9805025at2"/>
<accession>A0A1M6LE60</accession>
<name>A0A1M6LE60_9FIRM</name>
<reference evidence="3" key="1">
    <citation type="submission" date="2016-11" db="EMBL/GenBank/DDBJ databases">
        <authorList>
            <person name="Varghese N."/>
            <person name="Submissions S."/>
        </authorList>
    </citation>
    <scope>NUCLEOTIDE SEQUENCE [LARGE SCALE GENOMIC DNA]</scope>
    <source>
        <strain evidence="3">DSM 17957</strain>
    </source>
</reference>
<dbReference type="RefSeq" id="WP_110941738.1">
    <property type="nucleotide sequence ID" value="NZ_FQZV01000036.1"/>
</dbReference>
<evidence type="ECO:0008006" key="4">
    <source>
        <dbReference type="Google" id="ProtNLM"/>
    </source>
</evidence>
<keyword evidence="3" id="KW-1185">Reference proteome</keyword>
<feature type="transmembrane region" description="Helical" evidence="1">
    <location>
        <begin position="29"/>
        <end position="47"/>
    </location>
</feature>
<dbReference type="Proteomes" id="UP000184536">
    <property type="component" value="Unassembled WGS sequence"/>
</dbReference>
<evidence type="ECO:0000313" key="2">
    <source>
        <dbReference type="EMBL" id="SHJ69365.1"/>
    </source>
</evidence>
<evidence type="ECO:0000313" key="3">
    <source>
        <dbReference type="Proteomes" id="UP000184536"/>
    </source>
</evidence>
<dbReference type="AlphaFoldDB" id="A0A1M6LE60"/>
<keyword evidence="1" id="KW-0812">Transmembrane</keyword>
<evidence type="ECO:0000256" key="1">
    <source>
        <dbReference type="SAM" id="Phobius"/>
    </source>
</evidence>
<feature type="transmembrane region" description="Helical" evidence="1">
    <location>
        <begin position="6"/>
        <end position="24"/>
    </location>
</feature>
<protein>
    <recommendedName>
        <fullName evidence="4">DUF2651 domain-containing protein</fullName>
    </recommendedName>
</protein>
<dbReference type="Pfam" id="PF10852">
    <property type="entry name" value="DUF2651"/>
    <property type="match status" value="1"/>
</dbReference>
<proteinExistence type="predicted"/>
<dbReference type="STRING" id="1121919.SAMN02745975_02648"/>
<dbReference type="InterPro" id="IPR020258">
    <property type="entry name" value="Uncharacterised_YbeF"/>
</dbReference>
<gene>
    <name evidence="2" type="ORF">SAMN02745975_02648</name>
</gene>
<keyword evidence="1" id="KW-1133">Transmembrane helix</keyword>